<comment type="similarity">
    <text evidence="3">Belongs to the ATPase epsilon chain family.</text>
</comment>
<keyword evidence="7" id="KW-0066">ATP synthesis</keyword>
<dbReference type="Gene3D" id="2.60.15.10">
    <property type="entry name" value="F0F1 ATP synthase delta/epsilon subunit, N-terminal"/>
    <property type="match status" value="1"/>
</dbReference>
<evidence type="ECO:0000256" key="5">
    <source>
        <dbReference type="ARBA" id="ARBA00023065"/>
    </source>
</evidence>
<accession>A0A2I7SHL5</accession>
<name>A0A2I7SHL5_9FLAO</name>
<comment type="subcellular location">
    <subcellularLocation>
        <location evidence="2">Endomembrane system</location>
        <topology evidence="2">Peripheral membrane protein</topology>
    </subcellularLocation>
</comment>
<feature type="domain" description="ATP synthase F1 complex delta/epsilon subunit N-terminal" evidence="8">
    <location>
        <begin position="1"/>
        <end position="52"/>
    </location>
</feature>
<keyword evidence="7" id="KW-0139">CF(1)</keyword>
<gene>
    <name evidence="9" type="ORF">C1A40_07920</name>
</gene>
<protein>
    <recommendedName>
        <fullName evidence="8">ATP synthase F1 complex delta/epsilon subunit N-terminal domain-containing protein</fullName>
    </recommendedName>
</protein>
<dbReference type="SUPFAM" id="SSF51344">
    <property type="entry name" value="Epsilon subunit of F1F0-ATP synthase N-terminal domain"/>
    <property type="match status" value="1"/>
</dbReference>
<evidence type="ECO:0000259" key="8">
    <source>
        <dbReference type="Pfam" id="PF02823"/>
    </source>
</evidence>
<evidence type="ECO:0000313" key="9">
    <source>
        <dbReference type="EMBL" id="AUS05405.1"/>
    </source>
</evidence>
<dbReference type="RefSeq" id="WP_102995442.1">
    <property type="nucleotide sequence ID" value="NZ_CP025938.1"/>
</dbReference>
<dbReference type="GO" id="GO:0045259">
    <property type="term" value="C:proton-transporting ATP synthase complex"/>
    <property type="evidence" value="ECO:0007669"/>
    <property type="project" value="UniProtKB-KW"/>
</dbReference>
<dbReference type="KEGG" id="taj:C1A40_07920"/>
<dbReference type="InterPro" id="IPR036771">
    <property type="entry name" value="ATPsynth_dsu/esu_N"/>
</dbReference>
<dbReference type="Proteomes" id="UP000236592">
    <property type="component" value="Chromosome"/>
</dbReference>
<evidence type="ECO:0000313" key="10">
    <source>
        <dbReference type="Proteomes" id="UP000236592"/>
    </source>
</evidence>
<comment type="function">
    <text evidence="1">Produces ATP from ADP in the presence of a proton gradient across the membrane.</text>
</comment>
<proteinExistence type="inferred from homology"/>
<reference evidence="10" key="1">
    <citation type="submission" date="2018-01" db="EMBL/GenBank/DDBJ databases">
        <title>Complete genome of Tamlana sp. UJ94.</title>
        <authorList>
            <person name="Jung J."/>
            <person name="Chung D."/>
            <person name="Bae S.S."/>
            <person name="Baek K."/>
        </authorList>
    </citation>
    <scope>NUCLEOTIDE SEQUENCE [LARGE SCALE GENOMIC DNA]</scope>
    <source>
        <strain evidence="10">UJ94</strain>
    </source>
</reference>
<evidence type="ECO:0000256" key="6">
    <source>
        <dbReference type="ARBA" id="ARBA00023136"/>
    </source>
</evidence>
<keyword evidence="4" id="KW-0813">Transport</keyword>
<evidence type="ECO:0000256" key="2">
    <source>
        <dbReference type="ARBA" id="ARBA00004184"/>
    </source>
</evidence>
<keyword evidence="10" id="KW-1185">Reference proteome</keyword>
<dbReference type="CDD" id="cd12152">
    <property type="entry name" value="F1-ATPase_delta"/>
    <property type="match status" value="1"/>
</dbReference>
<dbReference type="InterPro" id="IPR020546">
    <property type="entry name" value="ATP_synth_F1_dsu/esu_N"/>
</dbReference>
<dbReference type="Pfam" id="PF02823">
    <property type="entry name" value="ATP-synt_DE_N"/>
    <property type="match status" value="1"/>
</dbReference>
<dbReference type="AlphaFoldDB" id="A0A2I7SHL5"/>
<sequence>MYLEIVSPEATFFSSEVESVIVPGVDGEFQMLENHAPIVSLLAAGTVKIRVHTNSHLDYDKLHPEVEPHMVDTKVLLINIKSGTLEMKDNKAIILAD</sequence>
<organism evidence="9 10">
    <name type="scientific">Pseudotamlana carrageenivorans</name>
    <dbReference type="NCBI Taxonomy" id="2069432"/>
    <lineage>
        <taxon>Bacteria</taxon>
        <taxon>Pseudomonadati</taxon>
        <taxon>Bacteroidota</taxon>
        <taxon>Flavobacteriia</taxon>
        <taxon>Flavobacteriales</taxon>
        <taxon>Flavobacteriaceae</taxon>
        <taxon>Pseudotamlana</taxon>
    </lineage>
</organism>
<dbReference type="GO" id="GO:0046933">
    <property type="term" value="F:proton-transporting ATP synthase activity, rotational mechanism"/>
    <property type="evidence" value="ECO:0007669"/>
    <property type="project" value="InterPro"/>
</dbReference>
<dbReference type="GO" id="GO:0012505">
    <property type="term" value="C:endomembrane system"/>
    <property type="evidence" value="ECO:0007669"/>
    <property type="project" value="UniProtKB-SubCell"/>
</dbReference>
<evidence type="ECO:0000256" key="3">
    <source>
        <dbReference type="ARBA" id="ARBA00005712"/>
    </source>
</evidence>
<keyword evidence="6" id="KW-0472">Membrane</keyword>
<evidence type="ECO:0000256" key="4">
    <source>
        <dbReference type="ARBA" id="ARBA00022448"/>
    </source>
</evidence>
<dbReference type="OrthoDB" id="5294255at2"/>
<evidence type="ECO:0000256" key="7">
    <source>
        <dbReference type="ARBA" id="ARBA00023196"/>
    </source>
</evidence>
<evidence type="ECO:0000256" key="1">
    <source>
        <dbReference type="ARBA" id="ARBA00003543"/>
    </source>
</evidence>
<dbReference type="InterPro" id="IPR001469">
    <property type="entry name" value="ATP_synth_F1_dsu/esu"/>
</dbReference>
<keyword evidence="5" id="KW-0406">Ion transport</keyword>
<dbReference type="EMBL" id="CP025938">
    <property type="protein sequence ID" value="AUS05405.1"/>
    <property type="molecule type" value="Genomic_DNA"/>
</dbReference>